<dbReference type="EMBL" id="CP002198">
    <property type="protein sequence ID" value="ADN13747.1"/>
    <property type="molecule type" value="Genomic_DNA"/>
</dbReference>
<dbReference type="KEGG" id="cyj:Cyan7822_1760"/>
<dbReference type="InterPro" id="IPR011990">
    <property type="entry name" value="TPR-like_helical_dom_sf"/>
</dbReference>
<dbReference type="eggNOG" id="COG0457">
    <property type="taxonomic scope" value="Bacteria"/>
</dbReference>
<dbReference type="RefSeq" id="WP_013321854.1">
    <property type="nucleotide sequence ID" value="NC_014501.1"/>
</dbReference>
<proteinExistence type="predicted"/>
<keyword evidence="1" id="KW-0802">TPR repeat</keyword>
<name>E0U8K1_GLOV7</name>
<accession>E0U8K1</accession>
<dbReference type="HOGENOM" id="CLU_002404_0_0_3"/>
<dbReference type="Pfam" id="PF13181">
    <property type="entry name" value="TPR_8"/>
    <property type="match status" value="1"/>
</dbReference>
<feature type="repeat" description="TPR" evidence="1">
    <location>
        <begin position="208"/>
        <end position="241"/>
    </location>
</feature>
<protein>
    <recommendedName>
        <fullName evidence="2">CHAT domain-containing protein</fullName>
    </recommendedName>
</protein>
<evidence type="ECO:0000313" key="3">
    <source>
        <dbReference type="EMBL" id="ADN13747.1"/>
    </source>
</evidence>
<evidence type="ECO:0000256" key="1">
    <source>
        <dbReference type="PROSITE-ProRule" id="PRU00339"/>
    </source>
</evidence>
<feature type="domain" description="CHAT" evidence="2">
    <location>
        <begin position="622"/>
        <end position="903"/>
    </location>
</feature>
<dbReference type="PANTHER" id="PTHR10098">
    <property type="entry name" value="RAPSYN-RELATED"/>
    <property type="match status" value="1"/>
</dbReference>
<dbReference type="STRING" id="497965.Cyan7822_1760"/>
<reference evidence="4" key="1">
    <citation type="journal article" date="2011" name="MBio">
        <title>Novel metabolic attributes of the genus Cyanothece, comprising a group of unicellular nitrogen-fixing Cyanobacteria.</title>
        <authorList>
            <person name="Bandyopadhyay A."/>
            <person name="Elvitigala T."/>
            <person name="Welsh E."/>
            <person name="Stockel J."/>
            <person name="Liberton M."/>
            <person name="Min H."/>
            <person name="Sherman L.A."/>
            <person name="Pakrasi H.B."/>
        </authorList>
    </citation>
    <scope>NUCLEOTIDE SEQUENCE [LARGE SCALE GENOMIC DNA]</scope>
    <source>
        <strain evidence="4">PCC 7822</strain>
    </source>
</reference>
<dbReference type="Pfam" id="PF12770">
    <property type="entry name" value="CHAT"/>
    <property type="match status" value="1"/>
</dbReference>
<dbReference type="SUPFAM" id="SSF48452">
    <property type="entry name" value="TPR-like"/>
    <property type="match status" value="2"/>
</dbReference>
<keyword evidence="4" id="KW-1185">Reference proteome</keyword>
<dbReference type="Proteomes" id="UP000008206">
    <property type="component" value="Chromosome"/>
</dbReference>
<evidence type="ECO:0000259" key="2">
    <source>
        <dbReference type="Pfam" id="PF12770"/>
    </source>
</evidence>
<dbReference type="eggNOG" id="COG4995">
    <property type="taxonomic scope" value="Bacteria"/>
</dbReference>
<dbReference type="AlphaFoldDB" id="E0U8K1"/>
<dbReference type="InterPro" id="IPR024983">
    <property type="entry name" value="CHAT_dom"/>
</dbReference>
<gene>
    <name evidence="3" type="ordered locus">Cyan7822_1760</name>
</gene>
<dbReference type="OrthoDB" id="446317at2"/>
<dbReference type="SMART" id="SM00028">
    <property type="entry name" value="TPR"/>
    <property type="match status" value="7"/>
</dbReference>
<organism evidence="3 4">
    <name type="scientific">Gloeothece verrucosa (strain PCC 7822)</name>
    <name type="common">Cyanothece sp. (strain PCC 7822)</name>
    <dbReference type="NCBI Taxonomy" id="497965"/>
    <lineage>
        <taxon>Bacteria</taxon>
        <taxon>Bacillati</taxon>
        <taxon>Cyanobacteriota</taxon>
        <taxon>Cyanophyceae</taxon>
        <taxon>Oscillatoriophycideae</taxon>
        <taxon>Chroococcales</taxon>
        <taxon>Aphanothecaceae</taxon>
        <taxon>Gloeothece</taxon>
        <taxon>Gloeothece verrucosa</taxon>
    </lineage>
</organism>
<dbReference type="PROSITE" id="PS50005">
    <property type="entry name" value="TPR"/>
    <property type="match status" value="1"/>
</dbReference>
<dbReference type="Gene3D" id="1.25.40.10">
    <property type="entry name" value="Tetratricopeptide repeat domain"/>
    <property type="match status" value="3"/>
</dbReference>
<dbReference type="InterPro" id="IPR019734">
    <property type="entry name" value="TPR_rpt"/>
</dbReference>
<sequence>MISLSATSQQAQTILIANPNPVHQWRTSSGFQSFSLSSVEINPQSLLQQGIKAYQNREYQKAIMLWQQTVAAFAAKGDYLSQGLTLSNLSLAYQHLGEWQAAQEAINQSLKLLNTQADHSQNQAAVLGKIWNTQGRLYWQQGKLTDALNAWEKATYQYSLANHRQGILGTKLNQVKVLQALGLNVRSRETLIEIKENLKSIEDIILKADGFVQLGYSLREIGDFNQSQKVLEEGLTLSPNPDLQSTFLLELGNTQRSLAQKNLAIGKLKAAEGYINAALDYYQRAAQISTGNKQLLSLANQFSLLIDNRQWESAIKLIAPLEAKLSELAPSREAIYSRLNFAHSLSCLKQSIEYQDFSCTNSDYREQLASEKLMSKNNFNLPSWQTIAQIIASAIDQAQKLEDSSTTSAAIGQMGELYEINQQWKEAQKLTEKALLLLEEIQAPELRYRWEWQLGRLLKKQGDLTGAIAAYYAAVDSLQAVRGDLLNVNSEIQFAFRDQIEPVYRQLVDLLLTTNDHFQPSQENLKKAIQIIDDLQIAELENFLGCQLKSEIYLQPNLAEIEPTAAFIYPILLPDRVEVIVQLPGQPLTHHQVPVSQTIVKKAISRLRIAIVRRNAGEVTANATAIYQWLIEPMEKQLQTVADLKTLVFVLDGELKNVPLGVLYDAKTEQYLIEKKYALALLPSSNLFKPDLNNPKKFQVLAAGISEEVQAENRYFNPLNVTDELEEIKTIFPTKILLNRQFTSENLQDNLKQNHYSIVHLATHANFSSDPQETFILVHSSQETIGELLRPNDINNLLSHSEQTSSNRINLLVLSACQTALGDNRATLGLAGLAVRSGAEATLATLWQISDESTVQLMEIFYNQLKVLGSSKAQALHLAQQALLKQPKYQNPYYWAGYVLVGNWR</sequence>
<evidence type="ECO:0000313" key="4">
    <source>
        <dbReference type="Proteomes" id="UP000008206"/>
    </source>
</evidence>
<dbReference type="PANTHER" id="PTHR10098:SF112">
    <property type="entry name" value="SLR0380 PROTEIN"/>
    <property type="match status" value="1"/>
</dbReference>